<evidence type="ECO:0000256" key="1">
    <source>
        <dbReference type="ARBA" id="ARBA00004141"/>
    </source>
</evidence>
<dbReference type="Pfam" id="PF08009">
    <property type="entry name" value="CDP-OH_P_tran_2"/>
    <property type="match status" value="1"/>
</dbReference>
<evidence type="ECO:0000313" key="16">
    <source>
        <dbReference type="Proteomes" id="UP000469949"/>
    </source>
</evidence>
<feature type="transmembrane region" description="Helical" evidence="13">
    <location>
        <begin position="261"/>
        <end position="278"/>
    </location>
</feature>
<keyword evidence="5 13" id="KW-0812">Transmembrane</keyword>
<reference evidence="15 16" key="1">
    <citation type="submission" date="2019-10" db="EMBL/GenBank/DDBJ databases">
        <title>Draft Genome Sequence of the Caffeine Degrading Methylotroph Methylorubrum populi PINKEL.</title>
        <authorList>
            <person name="Dawson S.C."/>
            <person name="Zhang X."/>
            <person name="Wright M.E."/>
            <person name="Sharma G."/>
            <person name="Langner J.T."/>
            <person name="Ditty J.L."/>
            <person name="Subuyuj G.A."/>
        </authorList>
    </citation>
    <scope>NUCLEOTIDE SEQUENCE [LARGE SCALE GENOMIC DNA]</scope>
    <source>
        <strain evidence="15 16">Pinkel</strain>
    </source>
</reference>
<evidence type="ECO:0000256" key="8">
    <source>
        <dbReference type="ARBA" id="ARBA00023136"/>
    </source>
</evidence>
<feature type="region of interest" description="Disordered" evidence="12">
    <location>
        <begin position="1"/>
        <end position="39"/>
    </location>
</feature>
<evidence type="ECO:0000256" key="13">
    <source>
        <dbReference type="SAM" id="Phobius"/>
    </source>
</evidence>
<feature type="transmembrane region" description="Helical" evidence="13">
    <location>
        <begin position="237"/>
        <end position="255"/>
    </location>
</feature>
<comment type="similarity">
    <text evidence="2 11">Belongs to the CDP-alcohol phosphatidyltransferase class-I family.</text>
</comment>
<dbReference type="GO" id="GO:0016020">
    <property type="term" value="C:membrane"/>
    <property type="evidence" value="ECO:0007669"/>
    <property type="project" value="UniProtKB-SubCell"/>
</dbReference>
<evidence type="ECO:0000256" key="3">
    <source>
        <dbReference type="ARBA" id="ARBA00022516"/>
    </source>
</evidence>
<evidence type="ECO:0000256" key="5">
    <source>
        <dbReference type="ARBA" id="ARBA00022692"/>
    </source>
</evidence>
<name>A0A833J0V9_9HYPH</name>
<comment type="subcellular location">
    <subcellularLocation>
        <location evidence="1">Membrane</location>
        <topology evidence="1">Multi-pass membrane protein</topology>
    </subcellularLocation>
</comment>
<feature type="domain" description="CDP-alcohol phosphatidyltransferase C-terminal" evidence="14">
    <location>
        <begin position="237"/>
        <end position="272"/>
    </location>
</feature>
<feature type="transmembrane region" description="Helical" evidence="13">
    <location>
        <begin position="136"/>
        <end position="154"/>
    </location>
</feature>
<dbReference type="Proteomes" id="UP000469949">
    <property type="component" value="Unassembled WGS sequence"/>
</dbReference>
<gene>
    <name evidence="15" type="ORF">F8B43_5240</name>
</gene>
<accession>A0A833J0V9</accession>
<evidence type="ECO:0000256" key="7">
    <source>
        <dbReference type="ARBA" id="ARBA00023098"/>
    </source>
</evidence>
<proteinExistence type="inferred from homology"/>
<feature type="transmembrane region" description="Helical" evidence="13">
    <location>
        <begin position="174"/>
        <end position="194"/>
    </location>
</feature>
<keyword evidence="9" id="KW-0594">Phospholipid biosynthesis</keyword>
<evidence type="ECO:0000256" key="9">
    <source>
        <dbReference type="ARBA" id="ARBA00023209"/>
    </source>
</evidence>
<dbReference type="GO" id="GO:0008654">
    <property type="term" value="P:phospholipid biosynthetic process"/>
    <property type="evidence" value="ECO:0007669"/>
    <property type="project" value="UniProtKB-KW"/>
</dbReference>
<dbReference type="Gene3D" id="1.20.120.1760">
    <property type="match status" value="1"/>
</dbReference>
<keyword evidence="6 13" id="KW-1133">Transmembrane helix</keyword>
<dbReference type="PROSITE" id="PS00379">
    <property type="entry name" value="CDP_ALCOHOL_P_TRANSF"/>
    <property type="match status" value="1"/>
</dbReference>
<feature type="transmembrane region" description="Helical" evidence="13">
    <location>
        <begin position="50"/>
        <end position="71"/>
    </location>
</feature>
<evidence type="ECO:0000256" key="11">
    <source>
        <dbReference type="RuleBase" id="RU003750"/>
    </source>
</evidence>
<keyword evidence="7" id="KW-0443">Lipid metabolism</keyword>
<dbReference type="PANTHER" id="PTHR14269">
    <property type="entry name" value="CDP-DIACYLGLYCEROL--GLYCEROL-3-PHOSPHATE 3-PHOSPHATIDYLTRANSFERASE-RELATED"/>
    <property type="match status" value="1"/>
</dbReference>
<dbReference type="InterPro" id="IPR012616">
    <property type="entry name" value="CDP-OH_P_trans_C"/>
</dbReference>
<evidence type="ECO:0000256" key="12">
    <source>
        <dbReference type="SAM" id="MobiDB-lite"/>
    </source>
</evidence>
<dbReference type="Pfam" id="PF01066">
    <property type="entry name" value="CDP-OH_P_transf"/>
    <property type="match status" value="1"/>
</dbReference>
<dbReference type="EMBL" id="WEKV01000020">
    <property type="protein sequence ID" value="KAB7782485.1"/>
    <property type="molecule type" value="Genomic_DNA"/>
</dbReference>
<organism evidence="15 16">
    <name type="scientific">Methylorubrum populi</name>
    <dbReference type="NCBI Taxonomy" id="223967"/>
    <lineage>
        <taxon>Bacteria</taxon>
        <taxon>Pseudomonadati</taxon>
        <taxon>Pseudomonadota</taxon>
        <taxon>Alphaproteobacteria</taxon>
        <taxon>Hyphomicrobiales</taxon>
        <taxon>Methylobacteriaceae</taxon>
        <taxon>Methylorubrum</taxon>
    </lineage>
</organism>
<dbReference type="AlphaFoldDB" id="A0A833J0V9"/>
<evidence type="ECO:0000256" key="2">
    <source>
        <dbReference type="ARBA" id="ARBA00010441"/>
    </source>
</evidence>
<dbReference type="PANTHER" id="PTHR14269:SF61">
    <property type="entry name" value="CDP-DIACYLGLYCEROL--SERINE O-PHOSPHATIDYLTRANSFERASE"/>
    <property type="match status" value="1"/>
</dbReference>
<keyword evidence="10" id="KW-1208">Phospholipid metabolism</keyword>
<evidence type="ECO:0000256" key="4">
    <source>
        <dbReference type="ARBA" id="ARBA00022679"/>
    </source>
</evidence>
<evidence type="ECO:0000313" key="15">
    <source>
        <dbReference type="EMBL" id="KAB7782485.1"/>
    </source>
</evidence>
<keyword evidence="8 13" id="KW-0472">Membrane</keyword>
<feature type="transmembrane region" description="Helical" evidence="13">
    <location>
        <begin position="206"/>
        <end position="225"/>
    </location>
</feature>
<dbReference type="InterPro" id="IPR043130">
    <property type="entry name" value="CDP-OH_PTrfase_TM_dom"/>
</dbReference>
<sequence length="302" mass="32923">MQKGDMPRSDEPTDTSRDESRDDMDDLFPPFAPDANDRPRRFRPVPFRMIAPNMITLLALCLGLTAIRLAFEGRFEPAVIAVIVAAGLDGIDGRVARLLKGTSRFGAELDSLADFVNFGCAPALILYSFTLHNLKSVGWIVALVFAIAMCLRLARFNAMLDDPNRPEWKKDYFVGMPAPAGAITGMLPLYLHFLGLDFSAWGRPVILVYVLAIALLVVSTVPTFSGKTWGKRVPRDLVVPIFLVVVVGFGLVISFPFEAMAAVSLAYLVGLPFGAAQYRKRLKQEAARTTGSAPVEHPAPGA</sequence>
<feature type="compositionally biased region" description="Basic and acidic residues" evidence="12">
    <location>
        <begin position="1"/>
        <end position="20"/>
    </location>
</feature>
<dbReference type="InterPro" id="IPR048254">
    <property type="entry name" value="CDP_ALCOHOL_P_TRANSF_CS"/>
</dbReference>
<dbReference type="InterPro" id="IPR000462">
    <property type="entry name" value="CDP-OH_P_trans"/>
</dbReference>
<dbReference type="InterPro" id="IPR050324">
    <property type="entry name" value="CDP-alcohol_PTase-I"/>
</dbReference>
<keyword evidence="4 11" id="KW-0808">Transferase</keyword>
<evidence type="ECO:0000256" key="10">
    <source>
        <dbReference type="ARBA" id="ARBA00023264"/>
    </source>
</evidence>
<evidence type="ECO:0000259" key="14">
    <source>
        <dbReference type="Pfam" id="PF08009"/>
    </source>
</evidence>
<comment type="caution">
    <text evidence="15">The sequence shown here is derived from an EMBL/GenBank/DDBJ whole genome shotgun (WGS) entry which is preliminary data.</text>
</comment>
<protein>
    <submittedName>
        <fullName evidence="15">CDP-diacylglycerol--serine O-phosphatidyltransferase</fullName>
        <ecNumber evidence="15">2.7.8.8</ecNumber>
    </submittedName>
</protein>
<dbReference type="EC" id="2.7.8.8" evidence="15"/>
<evidence type="ECO:0000256" key="6">
    <source>
        <dbReference type="ARBA" id="ARBA00022989"/>
    </source>
</evidence>
<dbReference type="GO" id="GO:0003882">
    <property type="term" value="F:CDP-diacylglycerol-serine O-phosphatidyltransferase activity"/>
    <property type="evidence" value="ECO:0007669"/>
    <property type="project" value="UniProtKB-EC"/>
</dbReference>
<keyword evidence="3" id="KW-0444">Lipid biosynthesis</keyword>